<dbReference type="GO" id="GO:0019776">
    <property type="term" value="F:Atg8-family ligase activity"/>
    <property type="evidence" value="ECO:0007669"/>
    <property type="project" value="TreeGrafter"/>
</dbReference>
<keyword evidence="4" id="KW-0963">Cytoplasm</keyword>
<reference evidence="9 10" key="1">
    <citation type="submission" date="2017-12" db="EMBL/GenBank/DDBJ databases">
        <title>Sequencing, de novo assembly and annotation of complete genome of a new Thraustochytrid species, strain FCC1311.</title>
        <authorList>
            <person name="Sedici K."/>
            <person name="Godart F."/>
            <person name="Aiese Cigliano R."/>
            <person name="Sanseverino W."/>
            <person name="Barakat M."/>
            <person name="Ortet P."/>
            <person name="Marechal E."/>
            <person name="Cagnac O."/>
            <person name="Amato A."/>
        </authorList>
    </citation>
    <scope>NUCLEOTIDE SEQUENCE [LARGE SCALE GENOMIC DNA]</scope>
</reference>
<comment type="caution">
    <text evidence="9">The sequence shown here is derived from an EMBL/GenBank/DDBJ whole genome shotgun (WGS) entry which is preliminary data.</text>
</comment>
<dbReference type="GO" id="GO:0000407">
    <property type="term" value="C:phagophore assembly site"/>
    <property type="evidence" value="ECO:0007669"/>
    <property type="project" value="TreeGrafter"/>
</dbReference>
<keyword evidence="3" id="KW-0813">Transport</keyword>
<keyword evidence="10" id="KW-1185">Reference proteome</keyword>
<dbReference type="Pfam" id="PF03987">
    <property type="entry name" value="Autophagy_act_C"/>
    <property type="match status" value="1"/>
</dbReference>
<dbReference type="FunCoup" id="A0A2R5H0Y7">
    <property type="interactions" value="441"/>
</dbReference>
<dbReference type="GO" id="GO:0000045">
    <property type="term" value="P:autophagosome assembly"/>
    <property type="evidence" value="ECO:0007669"/>
    <property type="project" value="TreeGrafter"/>
</dbReference>
<evidence type="ECO:0000313" key="10">
    <source>
        <dbReference type="Proteomes" id="UP000241890"/>
    </source>
</evidence>
<keyword evidence="7" id="KW-0072">Autophagy</keyword>
<evidence type="ECO:0000256" key="8">
    <source>
        <dbReference type="SAM" id="MobiDB-lite"/>
    </source>
</evidence>
<protein>
    <submittedName>
        <fullName evidence="9">Autophagy-related protein 3</fullName>
    </submittedName>
</protein>
<comment type="subcellular location">
    <subcellularLocation>
        <location evidence="1">Cytoplasm</location>
    </subcellularLocation>
</comment>
<evidence type="ECO:0000256" key="2">
    <source>
        <dbReference type="ARBA" id="ARBA00007683"/>
    </source>
</evidence>
<gene>
    <name evidence="9" type="ORF">FCC1311_109552</name>
</gene>
<dbReference type="InParanoid" id="A0A2R5H0Y7"/>
<dbReference type="EMBL" id="BEYU01000211">
    <property type="protein sequence ID" value="GBG34733.1"/>
    <property type="molecule type" value="Genomic_DNA"/>
</dbReference>
<keyword evidence="5" id="KW-0833">Ubl conjugation pathway</keyword>
<dbReference type="InterPro" id="IPR007135">
    <property type="entry name" value="Atg3/Atg10"/>
</dbReference>
<dbReference type="GO" id="GO:0000422">
    <property type="term" value="P:autophagy of mitochondrion"/>
    <property type="evidence" value="ECO:0007669"/>
    <property type="project" value="TreeGrafter"/>
</dbReference>
<dbReference type="GO" id="GO:0015031">
    <property type="term" value="P:protein transport"/>
    <property type="evidence" value="ECO:0007669"/>
    <property type="project" value="UniProtKB-KW"/>
</dbReference>
<evidence type="ECO:0000256" key="4">
    <source>
        <dbReference type="ARBA" id="ARBA00022490"/>
    </source>
</evidence>
<keyword evidence="6" id="KW-0653">Protein transport</keyword>
<dbReference type="PANTHER" id="PTHR12866">
    <property type="entry name" value="UBIQUITIN-LIKE-CONJUGATING ENZYME ATG3"/>
    <property type="match status" value="1"/>
</dbReference>
<dbReference type="GO" id="GO:0061723">
    <property type="term" value="P:glycophagy"/>
    <property type="evidence" value="ECO:0007669"/>
    <property type="project" value="TreeGrafter"/>
</dbReference>
<sequence>MSFLHKLHNVAHAVGEYVTPVLNESAFEERGVLTPEEFVRAGDQLVRMCPTWQWASGDPSKKRGFLPDDKQFLITRGVACEHRVRDLEATYSAELEVEGVEGEDESWLATHNNSAADNGFARKKEQQPLDLRSVEAALPKENEPTPSPAPAPAPAPASKDSTEAASSKPEPTENEDGFIDLDDFVEEGLDSTNAGSTENSNAKEQGKAQNGDSLVEGSGEADDGLVKMRTYDLSITYDKYYQTPRVWLHGYDEQQQPLSGEAVLEDIMQDYANKTVTIEPHPQLAGGVRYASIHPCKHADVMKKIVAQLNEGGKKADPSQYLFIFLKFIQSVIPTINYDNTIEVAAQM</sequence>
<evidence type="ECO:0000256" key="7">
    <source>
        <dbReference type="ARBA" id="ARBA00023006"/>
    </source>
</evidence>
<dbReference type="Gene3D" id="3.30.1460.50">
    <property type="match status" value="1"/>
</dbReference>
<evidence type="ECO:0000256" key="1">
    <source>
        <dbReference type="ARBA" id="ARBA00004496"/>
    </source>
</evidence>
<name>A0A2R5H0Y7_9STRA</name>
<evidence type="ECO:0000256" key="6">
    <source>
        <dbReference type="ARBA" id="ARBA00022927"/>
    </source>
</evidence>
<accession>A0A2R5H0Y7</accession>
<feature type="region of interest" description="Disordered" evidence="8">
    <location>
        <begin position="140"/>
        <end position="177"/>
    </location>
</feature>
<dbReference type="OrthoDB" id="1584384at2759"/>
<proteinExistence type="inferred from homology"/>
<dbReference type="AlphaFoldDB" id="A0A2R5H0Y7"/>
<organism evidence="9 10">
    <name type="scientific">Hondaea fermentalgiana</name>
    <dbReference type="NCBI Taxonomy" id="2315210"/>
    <lineage>
        <taxon>Eukaryota</taxon>
        <taxon>Sar</taxon>
        <taxon>Stramenopiles</taxon>
        <taxon>Bigyra</taxon>
        <taxon>Labyrinthulomycetes</taxon>
        <taxon>Thraustochytrida</taxon>
        <taxon>Thraustochytriidae</taxon>
        <taxon>Hondaea</taxon>
    </lineage>
</organism>
<comment type="similarity">
    <text evidence="2">Belongs to the ATG3 family.</text>
</comment>
<evidence type="ECO:0000256" key="3">
    <source>
        <dbReference type="ARBA" id="ARBA00022448"/>
    </source>
</evidence>
<feature type="compositionally biased region" description="Polar residues" evidence="8">
    <location>
        <begin position="190"/>
        <end position="212"/>
    </location>
</feature>
<evidence type="ECO:0000313" key="9">
    <source>
        <dbReference type="EMBL" id="GBG34733.1"/>
    </source>
</evidence>
<evidence type="ECO:0000256" key="5">
    <source>
        <dbReference type="ARBA" id="ARBA00022786"/>
    </source>
</evidence>
<dbReference type="Proteomes" id="UP000241890">
    <property type="component" value="Unassembled WGS sequence"/>
</dbReference>
<feature type="region of interest" description="Disordered" evidence="8">
    <location>
        <begin position="189"/>
        <end position="220"/>
    </location>
</feature>
<feature type="compositionally biased region" description="Pro residues" evidence="8">
    <location>
        <begin position="145"/>
        <end position="155"/>
    </location>
</feature>
<dbReference type="GO" id="GO:0005829">
    <property type="term" value="C:cytosol"/>
    <property type="evidence" value="ECO:0007669"/>
    <property type="project" value="TreeGrafter"/>
</dbReference>
<dbReference type="GO" id="GO:0044804">
    <property type="term" value="P:nucleophagy"/>
    <property type="evidence" value="ECO:0007669"/>
    <property type="project" value="TreeGrafter"/>
</dbReference>
<dbReference type="PANTHER" id="PTHR12866:SF2">
    <property type="entry name" value="UBIQUITIN-LIKE-CONJUGATING ENZYME ATG3"/>
    <property type="match status" value="1"/>
</dbReference>